<dbReference type="EMBL" id="BAAAFZ010000089">
    <property type="protein sequence ID" value="GAA0603342.1"/>
    <property type="molecule type" value="Genomic_DNA"/>
</dbReference>
<sequence length="74" mass="8241">MAQVLVRDLPDETVARLKERAAEAGRSLEAELRDILNQAAHRATSGESGRRWPRWTRSARDPVLGGRANPRPPT</sequence>
<dbReference type="RefSeq" id="WP_343897794.1">
    <property type="nucleotide sequence ID" value="NZ_BAAAFZ010000089.1"/>
</dbReference>
<comment type="caution">
    <text evidence="3">The sequence shown here is derived from an EMBL/GenBank/DDBJ whole genome shotgun (WGS) entry which is preliminary data.</text>
</comment>
<dbReference type="SUPFAM" id="SSF47598">
    <property type="entry name" value="Ribbon-helix-helix"/>
    <property type="match status" value="1"/>
</dbReference>
<dbReference type="InterPro" id="IPR010985">
    <property type="entry name" value="Ribbon_hlx_hlx"/>
</dbReference>
<dbReference type="Gene3D" id="1.10.1220.10">
    <property type="entry name" value="Met repressor-like"/>
    <property type="match status" value="1"/>
</dbReference>
<dbReference type="InterPro" id="IPR013321">
    <property type="entry name" value="Arc_rbn_hlx_hlx"/>
</dbReference>
<evidence type="ECO:0000313" key="3">
    <source>
        <dbReference type="EMBL" id="GAA0603342.1"/>
    </source>
</evidence>
<dbReference type="Pfam" id="PF22513">
    <property type="entry name" value="FitA-like_RHH"/>
    <property type="match status" value="1"/>
</dbReference>
<evidence type="ECO:0000313" key="4">
    <source>
        <dbReference type="Proteomes" id="UP001501588"/>
    </source>
</evidence>
<evidence type="ECO:0000259" key="2">
    <source>
        <dbReference type="Pfam" id="PF22513"/>
    </source>
</evidence>
<organism evidence="3 4">
    <name type="scientific">Craurococcus roseus</name>
    <dbReference type="NCBI Taxonomy" id="77585"/>
    <lineage>
        <taxon>Bacteria</taxon>
        <taxon>Pseudomonadati</taxon>
        <taxon>Pseudomonadota</taxon>
        <taxon>Alphaproteobacteria</taxon>
        <taxon>Acetobacterales</taxon>
        <taxon>Acetobacteraceae</taxon>
        <taxon>Craurococcus</taxon>
    </lineage>
</organism>
<dbReference type="Proteomes" id="UP001501588">
    <property type="component" value="Unassembled WGS sequence"/>
</dbReference>
<evidence type="ECO:0000256" key="1">
    <source>
        <dbReference type="SAM" id="MobiDB-lite"/>
    </source>
</evidence>
<proteinExistence type="predicted"/>
<keyword evidence="4" id="KW-1185">Reference proteome</keyword>
<name>A0ABN1G3D2_9PROT</name>
<feature type="domain" description="Antitoxin FitA-like ribbon-helix-helix" evidence="2">
    <location>
        <begin position="2"/>
        <end position="40"/>
    </location>
</feature>
<accession>A0ABN1G3D2</accession>
<feature type="region of interest" description="Disordered" evidence="1">
    <location>
        <begin position="40"/>
        <end position="74"/>
    </location>
</feature>
<gene>
    <name evidence="3" type="ORF">GCM10009416_46260</name>
</gene>
<reference evidence="3 4" key="1">
    <citation type="journal article" date="2019" name="Int. J. Syst. Evol. Microbiol.">
        <title>The Global Catalogue of Microorganisms (GCM) 10K type strain sequencing project: providing services to taxonomists for standard genome sequencing and annotation.</title>
        <authorList>
            <consortium name="The Broad Institute Genomics Platform"/>
            <consortium name="The Broad Institute Genome Sequencing Center for Infectious Disease"/>
            <person name="Wu L."/>
            <person name="Ma J."/>
        </authorList>
    </citation>
    <scope>NUCLEOTIDE SEQUENCE [LARGE SCALE GENOMIC DNA]</scope>
    <source>
        <strain evidence="3 4">JCM 9933</strain>
    </source>
</reference>
<dbReference type="InterPro" id="IPR053853">
    <property type="entry name" value="FitA-like_RHH"/>
</dbReference>
<protein>
    <recommendedName>
        <fullName evidence="2">Antitoxin FitA-like ribbon-helix-helix domain-containing protein</fullName>
    </recommendedName>
</protein>